<evidence type="ECO:0000313" key="4">
    <source>
        <dbReference type="Proteomes" id="UP001470230"/>
    </source>
</evidence>
<dbReference type="InterPro" id="IPR009163">
    <property type="entry name" value="Ap4A_phos1/2"/>
</dbReference>
<dbReference type="Proteomes" id="UP001470230">
    <property type="component" value="Unassembled WGS sequence"/>
</dbReference>
<dbReference type="InterPro" id="IPR043171">
    <property type="entry name" value="Ap4A_phos1/2-like"/>
</dbReference>
<dbReference type="PANTHER" id="PTHR38420">
    <property type="entry name" value="AP-4-A PHOSPHORYLASE II"/>
    <property type="match status" value="1"/>
</dbReference>
<evidence type="ECO:0000259" key="1">
    <source>
        <dbReference type="Pfam" id="PF09830"/>
    </source>
</evidence>
<organism evidence="3 4">
    <name type="scientific">Tritrichomonas musculus</name>
    <dbReference type="NCBI Taxonomy" id="1915356"/>
    <lineage>
        <taxon>Eukaryota</taxon>
        <taxon>Metamonada</taxon>
        <taxon>Parabasalia</taxon>
        <taxon>Tritrichomonadida</taxon>
        <taxon>Tritrichomonadidae</taxon>
        <taxon>Tritrichomonas</taxon>
    </lineage>
</organism>
<reference evidence="3 4" key="1">
    <citation type="submission" date="2024-04" db="EMBL/GenBank/DDBJ databases">
        <title>Tritrichomonas musculus Genome.</title>
        <authorList>
            <person name="Alves-Ferreira E."/>
            <person name="Grigg M."/>
            <person name="Lorenzi H."/>
            <person name="Galac M."/>
        </authorList>
    </citation>
    <scope>NUCLEOTIDE SEQUENCE [LARGE SCALE GENOMIC DNA]</scope>
    <source>
        <strain evidence="3 4">EAF2021</strain>
    </source>
</reference>
<dbReference type="PANTHER" id="PTHR38420:SF1">
    <property type="entry name" value="PUTATIVE (AFU_ORTHOLOGUE AFUA_5G14690)-RELATED"/>
    <property type="match status" value="1"/>
</dbReference>
<evidence type="ECO:0000313" key="3">
    <source>
        <dbReference type="EMBL" id="KAK8865528.1"/>
    </source>
</evidence>
<evidence type="ECO:0000259" key="2">
    <source>
        <dbReference type="Pfam" id="PF19327"/>
    </source>
</evidence>
<proteinExistence type="predicted"/>
<dbReference type="InterPro" id="IPR036265">
    <property type="entry name" value="HIT-like_sf"/>
</dbReference>
<dbReference type="Pfam" id="PF19327">
    <property type="entry name" value="Ap4A_phos_N"/>
    <property type="match status" value="1"/>
</dbReference>
<name>A0ABR2IMG2_9EUKA</name>
<accession>A0ABR2IMG2</accession>
<evidence type="ECO:0008006" key="5">
    <source>
        <dbReference type="Google" id="ProtNLM"/>
    </source>
</evidence>
<dbReference type="InterPro" id="IPR045759">
    <property type="entry name" value="Ap4A_phos1/2_N"/>
</dbReference>
<sequence length="265" mass="30226">MSLSKLVSQNAQKALKAKTAFMLSLPNRLDRVIDRGFEFLFTYYDTSVNQTSTFPPKPRPKEPLLPPFDDYLEVCHLTDNGSSHYIIINKFMAAFGHLVMTTDYKNANQGEKLNKSDFATLSKVMSDFQGKGLGLYNSGHESGCTQLHKHMQYVPVDENPLLENMISQDKMPFKYYTERVNNLSPNEISECYNKLLSDSNYDGSYNFMIFKNHGFLIPRTHARHPSGKVINALGVAGHWTIFDRMANTIIKKHPMTVLEELCIKI</sequence>
<dbReference type="InterPro" id="IPR019200">
    <property type="entry name" value="ATP_adenylylTrfase_C"/>
</dbReference>
<dbReference type="EMBL" id="JAPFFF010000016">
    <property type="protein sequence ID" value="KAK8865528.1"/>
    <property type="molecule type" value="Genomic_DNA"/>
</dbReference>
<dbReference type="Gene3D" id="3.30.428.70">
    <property type="match status" value="1"/>
</dbReference>
<gene>
    <name evidence="3" type="ORF">M9Y10_011084</name>
</gene>
<feature type="domain" description="Ap4A phosphorylase 1/2 N-terminal" evidence="2">
    <location>
        <begin position="3"/>
        <end position="159"/>
    </location>
</feature>
<protein>
    <recommendedName>
        <fullName evidence="5">Phosphorylase</fullName>
    </recommendedName>
</protein>
<comment type="caution">
    <text evidence="3">The sequence shown here is derived from an EMBL/GenBank/DDBJ whole genome shotgun (WGS) entry which is preliminary data.</text>
</comment>
<dbReference type="SUPFAM" id="SSF54197">
    <property type="entry name" value="HIT-like"/>
    <property type="match status" value="1"/>
</dbReference>
<dbReference type="Pfam" id="PF09830">
    <property type="entry name" value="ATP_transf"/>
    <property type="match status" value="1"/>
</dbReference>
<feature type="domain" description="ATP adenylyltransferase C-terminal" evidence="1">
    <location>
        <begin position="170"/>
        <end position="263"/>
    </location>
</feature>
<keyword evidence="4" id="KW-1185">Reference proteome</keyword>